<keyword evidence="3" id="KW-0547">Nucleotide-binding</keyword>
<dbReference type="NCBIfam" id="NF006330">
    <property type="entry name" value="PRK08560.1"/>
    <property type="match status" value="1"/>
</dbReference>
<dbReference type="InterPro" id="IPR002307">
    <property type="entry name" value="Tyr-tRNA-ligase"/>
</dbReference>
<proteinExistence type="predicted"/>
<dbReference type="InterPro" id="IPR002305">
    <property type="entry name" value="aa-tRNA-synth_Ic"/>
</dbReference>
<evidence type="ECO:0000256" key="8">
    <source>
        <dbReference type="ARBA" id="ARBA00048248"/>
    </source>
</evidence>
<evidence type="ECO:0000256" key="3">
    <source>
        <dbReference type="ARBA" id="ARBA00022741"/>
    </source>
</evidence>
<dbReference type="EC" id="6.1.1.1" evidence="1"/>
<dbReference type="InterPro" id="IPR014729">
    <property type="entry name" value="Rossmann-like_a/b/a_fold"/>
</dbReference>
<dbReference type="SUPFAM" id="SSF52374">
    <property type="entry name" value="Nucleotidylyl transferase"/>
    <property type="match status" value="1"/>
</dbReference>
<dbReference type="InterPro" id="IPR023617">
    <property type="entry name" value="Tyr-tRNA-ligase_arc/euk-type"/>
</dbReference>
<reference evidence="9" key="1">
    <citation type="journal article" date="2020" name="Nature">
        <title>Giant virus diversity and host interactions through global metagenomics.</title>
        <authorList>
            <person name="Schulz F."/>
            <person name="Roux S."/>
            <person name="Paez-Espino D."/>
            <person name="Jungbluth S."/>
            <person name="Walsh D.A."/>
            <person name="Denef V.J."/>
            <person name="McMahon K.D."/>
            <person name="Konstantinidis K.T."/>
            <person name="Eloe-Fadrosh E.A."/>
            <person name="Kyrpides N.C."/>
            <person name="Woyke T."/>
        </authorList>
    </citation>
    <scope>NUCLEOTIDE SEQUENCE</scope>
    <source>
        <strain evidence="9">GVMAG-S-1004661-13</strain>
    </source>
</reference>
<keyword evidence="6" id="KW-0030">Aminoacyl-tRNA synthetase</keyword>
<dbReference type="GO" id="GO:0005524">
    <property type="term" value="F:ATP binding"/>
    <property type="evidence" value="ECO:0007669"/>
    <property type="project" value="UniProtKB-KW"/>
</dbReference>
<dbReference type="Gene3D" id="1.10.240.10">
    <property type="entry name" value="Tyrosyl-Transfer RNA Synthetase"/>
    <property type="match status" value="1"/>
</dbReference>
<protein>
    <recommendedName>
        <fullName evidence="1">tyrosine--tRNA ligase</fullName>
        <ecNumber evidence="1">6.1.1.1</ecNumber>
    </recommendedName>
    <alternativeName>
        <fullName evidence="7">Tyrosyl-tRNA synthetase</fullName>
    </alternativeName>
</protein>
<comment type="catalytic activity">
    <reaction evidence="8">
        <text>tRNA(Tyr) + L-tyrosine + ATP = L-tyrosyl-tRNA(Tyr) + AMP + diphosphate + H(+)</text>
        <dbReference type="Rhea" id="RHEA:10220"/>
        <dbReference type="Rhea" id="RHEA-COMP:9706"/>
        <dbReference type="Rhea" id="RHEA-COMP:9707"/>
        <dbReference type="ChEBI" id="CHEBI:15378"/>
        <dbReference type="ChEBI" id="CHEBI:30616"/>
        <dbReference type="ChEBI" id="CHEBI:33019"/>
        <dbReference type="ChEBI" id="CHEBI:58315"/>
        <dbReference type="ChEBI" id="CHEBI:78442"/>
        <dbReference type="ChEBI" id="CHEBI:78536"/>
        <dbReference type="ChEBI" id="CHEBI:456215"/>
        <dbReference type="EC" id="6.1.1.1"/>
    </reaction>
</comment>
<dbReference type="PANTHER" id="PTHR46264:SF4">
    <property type="entry name" value="TYROSINE--TRNA LIGASE, CYTOPLASMIC"/>
    <property type="match status" value="1"/>
</dbReference>
<name>A0A6C0ABX5_9ZZZZ</name>
<evidence type="ECO:0000256" key="1">
    <source>
        <dbReference type="ARBA" id="ARBA00013160"/>
    </source>
</evidence>
<evidence type="ECO:0000256" key="4">
    <source>
        <dbReference type="ARBA" id="ARBA00022840"/>
    </source>
</evidence>
<keyword evidence="5" id="KW-0648">Protein biosynthesis</keyword>
<dbReference type="PIRSF" id="PIRSF006588">
    <property type="entry name" value="TyrRS_arch_euk"/>
    <property type="match status" value="1"/>
</dbReference>
<dbReference type="PANTHER" id="PTHR46264">
    <property type="entry name" value="TYROSINE-TRNA LIGASE"/>
    <property type="match status" value="1"/>
</dbReference>
<dbReference type="NCBIfam" id="TIGR00234">
    <property type="entry name" value="tyrS"/>
    <property type="match status" value="1"/>
</dbReference>
<dbReference type="AlphaFoldDB" id="A0A6C0ABX5"/>
<dbReference type="GO" id="GO:0005737">
    <property type="term" value="C:cytoplasm"/>
    <property type="evidence" value="ECO:0007669"/>
    <property type="project" value="TreeGrafter"/>
</dbReference>
<dbReference type="GO" id="GO:0006437">
    <property type="term" value="P:tyrosyl-tRNA aminoacylation"/>
    <property type="evidence" value="ECO:0007669"/>
    <property type="project" value="InterPro"/>
</dbReference>
<dbReference type="Gene3D" id="3.40.50.620">
    <property type="entry name" value="HUPs"/>
    <property type="match status" value="1"/>
</dbReference>
<accession>A0A6C0ABX5</accession>
<keyword evidence="4" id="KW-0067">ATP-binding</keyword>
<sequence>MSIKNTSQKIDLILRDLQEYFKEDVEKLTKIVDKRPLKIYWGTAPTGRIHLGYLVPLLKIKDFLDAGCEVIVLLADLHAFLDNNKSELSQIEARSNYYELMIKSLLIELGTNIKNIMFVKGTSFQLNSDYNLDVYRMNSMLSVNNAKHAGADVVKLSDNPIMNGLIYPSLQALDEVYLNVDAQFGGVDQRKIFVHARTYIPKLKTNPLNKELRYSKRIHLMNKMVPGFSTTKKEGLNIDTKMSASNNNTKIDILDSNKKIKKTINSAYCALGDIEDNSVLNTLSELVFKILENRKSNFIIKRKEEYGGNIEYSEYKQIERDFIEEKTHPQDIKNGLSDFLIEFFDPIKKVFETKENQKILKDCQY</sequence>
<dbReference type="InterPro" id="IPR050489">
    <property type="entry name" value="Tyr-tRNA_synthase"/>
</dbReference>
<evidence type="ECO:0000313" key="9">
    <source>
        <dbReference type="EMBL" id="QHS77209.1"/>
    </source>
</evidence>
<dbReference type="GO" id="GO:0004831">
    <property type="term" value="F:tyrosine-tRNA ligase activity"/>
    <property type="evidence" value="ECO:0007669"/>
    <property type="project" value="UniProtKB-EC"/>
</dbReference>
<evidence type="ECO:0000256" key="5">
    <source>
        <dbReference type="ARBA" id="ARBA00022917"/>
    </source>
</evidence>
<evidence type="ECO:0000256" key="7">
    <source>
        <dbReference type="ARBA" id="ARBA00033323"/>
    </source>
</evidence>
<keyword evidence="2" id="KW-0436">Ligase</keyword>
<evidence type="ECO:0000256" key="6">
    <source>
        <dbReference type="ARBA" id="ARBA00023146"/>
    </source>
</evidence>
<organism evidence="9">
    <name type="scientific">viral metagenome</name>
    <dbReference type="NCBI Taxonomy" id="1070528"/>
    <lineage>
        <taxon>unclassified sequences</taxon>
        <taxon>metagenomes</taxon>
        <taxon>organismal metagenomes</taxon>
    </lineage>
</organism>
<dbReference type="EMBL" id="MN740543">
    <property type="protein sequence ID" value="QHS77209.1"/>
    <property type="molecule type" value="Genomic_DNA"/>
</dbReference>
<dbReference type="PRINTS" id="PR01040">
    <property type="entry name" value="TRNASYNTHTYR"/>
</dbReference>
<evidence type="ECO:0000256" key="2">
    <source>
        <dbReference type="ARBA" id="ARBA00022598"/>
    </source>
</evidence>
<dbReference type="Pfam" id="PF00579">
    <property type="entry name" value="tRNA-synt_1b"/>
    <property type="match status" value="1"/>
</dbReference>